<dbReference type="EMBL" id="KZ503024">
    <property type="protein sequence ID" value="PKU69516.1"/>
    <property type="molecule type" value="Genomic_DNA"/>
</dbReference>
<organism evidence="1 2">
    <name type="scientific">Dendrobium catenatum</name>
    <dbReference type="NCBI Taxonomy" id="906689"/>
    <lineage>
        <taxon>Eukaryota</taxon>
        <taxon>Viridiplantae</taxon>
        <taxon>Streptophyta</taxon>
        <taxon>Embryophyta</taxon>
        <taxon>Tracheophyta</taxon>
        <taxon>Spermatophyta</taxon>
        <taxon>Magnoliopsida</taxon>
        <taxon>Liliopsida</taxon>
        <taxon>Asparagales</taxon>
        <taxon>Orchidaceae</taxon>
        <taxon>Epidendroideae</taxon>
        <taxon>Malaxideae</taxon>
        <taxon>Dendrobiinae</taxon>
        <taxon>Dendrobium</taxon>
    </lineage>
</organism>
<sequence length="71" mass="7987">MLPNKNSSLVTKDSALLNYVIQKGYTIDIRKLILSYIMYIMRGSTSTGLGHTSLVYTLYIASKVRGNQNEE</sequence>
<reference evidence="1 2" key="1">
    <citation type="journal article" date="2016" name="Sci. Rep.">
        <title>The Dendrobium catenatum Lindl. genome sequence provides insights into polysaccharide synthase, floral development and adaptive evolution.</title>
        <authorList>
            <person name="Zhang G.Q."/>
            <person name="Xu Q."/>
            <person name="Bian C."/>
            <person name="Tsai W.C."/>
            <person name="Yeh C.M."/>
            <person name="Liu K.W."/>
            <person name="Yoshida K."/>
            <person name="Zhang L.S."/>
            <person name="Chang S.B."/>
            <person name="Chen F."/>
            <person name="Shi Y."/>
            <person name="Su Y.Y."/>
            <person name="Zhang Y.Q."/>
            <person name="Chen L.J."/>
            <person name="Yin Y."/>
            <person name="Lin M."/>
            <person name="Huang H."/>
            <person name="Deng H."/>
            <person name="Wang Z.W."/>
            <person name="Zhu S.L."/>
            <person name="Zhao X."/>
            <person name="Deng C."/>
            <person name="Niu S.C."/>
            <person name="Huang J."/>
            <person name="Wang M."/>
            <person name="Liu G.H."/>
            <person name="Yang H.J."/>
            <person name="Xiao X.J."/>
            <person name="Hsiao Y.Y."/>
            <person name="Wu W.L."/>
            <person name="Chen Y.Y."/>
            <person name="Mitsuda N."/>
            <person name="Ohme-Takagi M."/>
            <person name="Luo Y.B."/>
            <person name="Van de Peer Y."/>
            <person name="Liu Z.J."/>
        </authorList>
    </citation>
    <scope>NUCLEOTIDE SEQUENCE [LARGE SCALE GENOMIC DNA]</scope>
    <source>
        <tissue evidence="1">The whole plant</tissue>
    </source>
</reference>
<protein>
    <submittedName>
        <fullName evidence="1">Uncharacterized protein</fullName>
    </submittedName>
</protein>
<gene>
    <name evidence="1" type="ORF">MA16_Dca021647</name>
</gene>
<dbReference type="Proteomes" id="UP000233837">
    <property type="component" value="Unassembled WGS sequence"/>
</dbReference>
<accession>A0A2I0W1H5</accession>
<keyword evidence="2" id="KW-1185">Reference proteome</keyword>
<evidence type="ECO:0000313" key="2">
    <source>
        <dbReference type="Proteomes" id="UP000233837"/>
    </source>
</evidence>
<name>A0A2I0W1H5_9ASPA</name>
<dbReference type="AlphaFoldDB" id="A0A2I0W1H5"/>
<proteinExistence type="predicted"/>
<reference evidence="1 2" key="2">
    <citation type="journal article" date="2017" name="Nature">
        <title>The Apostasia genome and the evolution of orchids.</title>
        <authorList>
            <person name="Zhang G.Q."/>
            <person name="Liu K.W."/>
            <person name="Li Z."/>
            <person name="Lohaus R."/>
            <person name="Hsiao Y.Y."/>
            <person name="Niu S.C."/>
            <person name="Wang J.Y."/>
            <person name="Lin Y.C."/>
            <person name="Xu Q."/>
            <person name="Chen L.J."/>
            <person name="Yoshida K."/>
            <person name="Fujiwara S."/>
            <person name="Wang Z.W."/>
            <person name="Zhang Y.Q."/>
            <person name="Mitsuda N."/>
            <person name="Wang M."/>
            <person name="Liu G.H."/>
            <person name="Pecoraro L."/>
            <person name="Huang H.X."/>
            <person name="Xiao X.J."/>
            <person name="Lin M."/>
            <person name="Wu X.Y."/>
            <person name="Wu W.L."/>
            <person name="Chen Y.Y."/>
            <person name="Chang S.B."/>
            <person name="Sakamoto S."/>
            <person name="Ohme-Takagi M."/>
            <person name="Yagi M."/>
            <person name="Zeng S.J."/>
            <person name="Shen C.Y."/>
            <person name="Yeh C.M."/>
            <person name="Luo Y.B."/>
            <person name="Tsai W.C."/>
            <person name="Van de Peer Y."/>
            <person name="Liu Z.J."/>
        </authorList>
    </citation>
    <scope>NUCLEOTIDE SEQUENCE [LARGE SCALE GENOMIC DNA]</scope>
    <source>
        <tissue evidence="1">The whole plant</tissue>
    </source>
</reference>
<evidence type="ECO:0000313" key="1">
    <source>
        <dbReference type="EMBL" id="PKU69516.1"/>
    </source>
</evidence>